<comment type="caution">
    <text evidence="1">The sequence shown here is derived from an EMBL/GenBank/DDBJ whole genome shotgun (WGS) entry which is preliminary data.</text>
</comment>
<dbReference type="EMBL" id="CM056816">
    <property type="protein sequence ID" value="KAJ8633261.1"/>
    <property type="molecule type" value="Genomic_DNA"/>
</dbReference>
<reference evidence="1 2" key="1">
    <citation type="journal article" date="2022" name="Hortic Res">
        <title>A haplotype resolved chromosomal level avocado genome allows analysis of novel avocado genes.</title>
        <authorList>
            <person name="Nath O."/>
            <person name="Fletcher S.J."/>
            <person name="Hayward A."/>
            <person name="Shaw L.M."/>
            <person name="Masouleh A.K."/>
            <person name="Furtado A."/>
            <person name="Henry R.J."/>
            <person name="Mitter N."/>
        </authorList>
    </citation>
    <scope>NUCLEOTIDE SEQUENCE [LARGE SCALE GENOMIC DNA]</scope>
    <source>
        <strain evidence="2">cv. Hass</strain>
    </source>
</reference>
<evidence type="ECO:0000313" key="1">
    <source>
        <dbReference type="EMBL" id="KAJ8633261.1"/>
    </source>
</evidence>
<keyword evidence="2" id="KW-1185">Reference proteome</keyword>
<accession>A0ACC2LJ63</accession>
<protein>
    <submittedName>
        <fullName evidence="1">Uncharacterized protein</fullName>
    </submittedName>
</protein>
<proteinExistence type="predicted"/>
<evidence type="ECO:0000313" key="2">
    <source>
        <dbReference type="Proteomes" id="UP001234297"/>
    </source>
</evidence>
<sequence>MMTGECRNCKACRPTQLSHECHGFCSTASFGAPSCTMLHFNFPQASTLSGTTTCRDTTPSPFGSSPSGACTTCRTVIPCPFGRTPCEATTFSAPFGRAPVNTTFGTTYQSQFGSMPCQTSTSCEMKSPTGATITVIVGSLPCTTCTRSSSNFNNLQVGACTGSPAEVSHLNQEPQTQCTGSKRVPYSPTIEFDGRQGGVVNLQSISCMPAYKNKSTEELRWEDYQLGHNGQPECGSKPTGGSSSAPSTQSWLFAPPTTSSFGTLFSSSTSSAFHTSSSDLFSMKTTPSTYRSPFTSGVSSTASLFGPPRTTASSFISTDFGSMPSAQSSINLFSSSSTTSVFGKPQMSGTHLGLRFGHSGSSTSSVPTFSSTSSFGWPISRQSFPSPFYPYSGSSSTSVFGKPQLFGNVSQCISETPPAPAFESGWCVASTSSLPSFRTSSFSSPISIPSVPSSLYPLSTSSTPSVFGKPQTSGTNAPCVFETPPAPTFGTSCYTALPSSVPAFSTSSISSPISIPYIPPFLTPFSTSITPSVFGKRRTSGTNAPCVFERPPAPTLGTSCYTTLTSTVPAFSTSSFGSPMAMPSFPSPIDTSSDAMDPLFILLLNQRLCQHSVLVNQLLSFQLSLKKHQQLQQIPGFMMYQIPRAALSNSELHLFWFELIIGLAEVRGVFY</sequence>
<organism evidence="1 2">
    <name type="scientific">Persea americana</name>
    <name type="common">Avocado</name>
    <dbReference type="NCBI Taxonomy" id="3435"/>
    <lineage>
        <taxon>Eukaryota</taxon>
        <taxon>Viridiplantae</taxon>
        <taxon>Streptophyta</taxon>
        <taxon>Embryophyta</taxon>
        <taxon>Tracheophyta</taxon>
        <taxon>Spermatophyta</taxon>
        <taxon>Magnoliopsida</taxon>
        <taxon>Magnoliidae</taxon>
        <taxon>Laurales</taxon>
        <taxon>Lauraceae</taxon>
        <taxon>Persea</taxon>
    </lineage>
</organism>
<name>A0ACC2LJ63_PERAE</name>
<gene>
    <name evidence="1" type="ORF">MRB53_026597</name>
</gene>
<dbReference type="Proteomes" id="UP001234297">
    <property type="component" value="Chromosome 8"/>
</dbReference>